<gene>
    <name evidence="5" type="primary">LOC119631819</name>
</gene>
<organism evidence="4 5">
    <name type="scientific">Glossina fuscipes</name>
    <dbReference type="NCBI Taxonomy" id="7396"/>
    <lineage>
        <taxon>Eukaryota</taxon>
        <taxon>Metazoa</taxon>
        <taxon>Ecdysozoa</taxon>
        <taxon>Arthropoda</taxon>
        <taxon>Hexapoda</taxon>
        <taxon>Insecta</taxon>
        <taxon>Pterygota</taxon>
        <taxon>Neoptera</taxon>
        <taxon>Endopterygota</taxon>
        <taxon>Diptera</taxon>
        <taxon>Brachycera</taxon>
        <taxon>Muscomorpha</taxon>
        <taxon>Hippoboscoidea</taxon>
        <taxon>Glossinidae</taxon>
        <taxon>Glossina</taxon>
    </lineage>
</organism>
<keyword evidence="1" id="KW-0862">Zinc</keyword>
<evidence type="ECO:0000259" key="3">
    <source>
        <dbReference type="PROSITE" id="PS50157"/>
    </source>
</evidence>
<dbReference type="Gene3D" id="3.30.160.60">
    <property type="entry name" value="Classic Zinc Finger"/>
    <property type="match status" value="2"/>
</dbReference>
<feature type="region of interest" description="Disordered" evidence="2">
    <location>
        <begin position="179"/>
        <end position="209"/>
    </location>
</feature>
<protein>
    <submittedName>
        <fullName evidence="5">Uncharacterized protein LOC119631819</fullName>
    </submittedName>
</protein>
<dbReference type="KEGG" id="gfs:119631819"/>
<feature type="compositionally biased region" description="Basic and acidic residues" evidence="2">
    <location>
        <begin position="751"/>
        <end position="770"/>
    </location>
</feature>
<evidence type="ECO:0000313" key="5">
    <source>
        <dbReference type="RefSeq" id="XP_037880267.1"/>
    </source>
</evidence>
<evidence type="ECO:0000256" key="1">
    <source>
        <dbReference type="PROSITE-ProRule" id="PRU00042"/>
    </source>
</evidence>
<feature type="compositionally biased region" description="Low complexity" evidence="2">
    <location>
        <begin position="1026"/>
        <end position="1041"/>
    </location>
</feature>
<proteinExistence type="predicted"/>
<feature type="compositionally biased region" description="Polar residues" evidence="2">
    <location>
        <begin position="1049"/>
        <end position="1059"/>
    </location>
</feature>
<feature type="compositionally biased region" description="Polar residues" evidence="2">
    <location>
        <begin position="562"/>
        <end position="590"/>
    </location>
</feature>
<dbReference type="Proteomes" id="UP000092443">
    <property type="component" value="Unplaced"/>
</dbReference>
<accession>A0A8U0W503</accession>
<name>A0A8U0W503_9MUSC</name>
<sequence>MAASIYATPPPDLSSEDTALSDVSVASSSATETTTSRTMTTTTAITSEIPAIINQPLCNTHNEAPSSIVNRSTTSPTSSTKAATLEANREHHTIADVLNDDVIKLPTEITNVPSSINTAEDFPIASTNCTAAMSAVAVAANAAMQIQLLEALNAQKCDKDDYAKNSDRYSLNAKVVVDMDQQQQQQQQQEKQNSENNESSSSSFHAEDYSQMPINTKTIDYEDKLAKMFLPKSIEQLKETFGLLWNQQQNREQEIQNISSLQNVAKSLNASDKPKSTNSEFCNPYQMFCRKCGENFNNEFKLNLHLLQEHNLDFNAFIVDKESNQDLIASQGNSSDILTSVRVKLEEGSVVRDNSNLLENDVATDKGSLRSNESKNQIWPRPSSSSLSFSVTPEQAAAATLQVGRYLPLLNITGFPNVDGIHRPPMRVFNSEAFCELCNKEFCNKYFLKTHKANKHGIFDSVQETVGNSNPSTNLVAMNTIFQMQTQRHQKMQMELQQQQQQQQWQVEQSTLNELQRGEIEISSGPQKITSPALTAFSCGLCSKAFANIFALRRHRVKAHETNQPNPNVQIASSSTSSEQKSDLSIPTAHSINDNRILQMSADLRQDLELEQEDVSFAPQPRKLSPQSQQQAREANFSYDELKRLGIVNPEAFCELCCKEYRSKYFLRTHKWKRHGIFMPCDDSESQRKKYSAWPFLSVPDSPLNFMMPHEQTIWNQALMAESEKFEESIHRNKRIKLETLGGEYVTSKTPGKEENPGSSSEDKFADQDSSKSTLPTLSDQIEKGAAFYDATLDLQNLQKLQSMIQHLTDFSGKKSVTCHLCANEFENQCALEAHLLAKHNSGIENKYWKLPSKNQPSTLKQSPSNSPGSGSEVKGLEELRCSSCDREFISLSEFQKHIAKVHLLSAVESPFRESFVAPERPINANTSSSSSRPSFTITPTSSYCEICNKELCNKYFMKTHMQRMHGIEIENGAQIGGVVCNICNKELCSKYFLRVHKHNTHGIIEEGAPLPQSRQNGLSLDSSLQQPQQQQQQQQQQQSQIMDIESMTRGTTNVSPASSGAGGTGNSDIKSENYPNYPEVCPICTKRFRNAKFVRSHLLSDHATSGSEKLGELEHFGNLSKSSSPTLKMTNDSDSSSSASGSHSAQLGHALQNLNTQHILHSQMHKHNILATGQSLESSHFKEYQCSICPFTTPYYAFLFIHEKTHAIIDSHAMIKHGGIEIESREDATPHSPIDIENEEDNKKKGPILNADKKENEEIEFKTKTMTQPLISSDVKAEGVEKPKELITQVDENSGRKYHLKAEGASRSMTNSPTHSMFIELLPDMMKKIDPMVTRPVPKNDQLISISENQRMQAFFLEPIGSQSDLDQVKWFTPAIVYLPVNERLAAPVSITFKLTPA</sequence>
<reference evidence="5" key="1">
    <citation type="submission" date="2025-08" db="UniProtKB">
        <authorList>
            <consortium name="RefSeq"/>
        </authorList>
    </citation>
    <scope>IDENTIFICATION</scope>
    <source>
        <tissue evidence="5">Whole body pupa</tissue>
    </source>
</reference>
<evidence type="ECO:0000313" key="4">
    <source>
        <dbReference type="Proteomes" id="UP000092443"/>
    </source>
</evidence>
<dbReference type="SMART" id="SM00355">
    <property type="entry name" value="ZnF_C2H2"/>
    <property type="match status" value="10"/>
</dbReference>
<feature type="compositionally biased region" description="Low complexity" evidence="2">
    <location>
        <begin position="181"/>
        <end position="203"/>
    </location>
</feature>
<keyword evidence="4" id="KW-1185">Reference proteome</keyword>
<keyword evidence="1" id="KW-0479">Metal-binding</keyword>
<dbReference type="PROSITE" id="PS50157">
    <property type="entry name" value="ZINC_FINGER_C2H2_2"/>
    <property type="match status" value="2"/>
</dbReference>
<feature type="compositionally biased region" description="Polar residues" evidence="2">
    <location>
        <begin position="853"/>
        <end position="870"/>
    </location>
</feature>
<dbReference type="PANTHER" id="PTHR21190:SF1">
    <property type="entry name" value="GH10077P"/>
    <property type="match status" value="1"/>
</dbReference>
<feature type="compositionally biased region" description="Low complexity" evidence="2">
    <location>
        <begin position="1133"/>
        <end position="1146"/>
    </location>
</feature>
<feature type="region of interest" description="Disordered" evidence="2">
    <location>
        <begin position="560"/>
        <end position="590"/>
    </location>
</feature>
<feature type="region of interest" description="Disordered" evidence="2">
    <location>
        <begin position="1117"/>
        <end position="1146"/>
    </location>
</feature>
<dbReference type="InterPro" id="IPR013087">
    <property type="entry name" value="Znf_C2H2_type"/>
</dbReference>
<dbReference type="GO" id="GO:0008270">
    <property type="term" value="F:zinc ion binding"/>
    <property type="evidence" value="ECO:0007669"/>
    <property type="project" value="UniProtKB-KW"/>
</dbReference>
<dbReference type="PROSITE" id="PS00028">
    <property type="entry name" value="ZINC_FINGER_C2H2_1"/>
    <property type="match status" value="9"/>
</dbReference>
<feature type="compositionally biased region" description="Polar residues" evidence="2">
    <location>
        <begin position="1013"/>
        <end position="1025"/>
    </location>
</feature>
<feature type="compositionally biased region" description="Polar residues" evidence="2">
    <location>
        <begin position="1120"/>
        <end position="1131"/>
    </location>
</feature>
<dbReference type="PANTHER" id="PTHR21190">
    <property type="entry name" value="GH10077P"/>
    <property type="match status" value="1"/>
</dbReference>
<feature type="region of interest" description="Disordered" evidence="2">
    <location>
        <begin position="1005"/>
        <end position="1073"/>
    </location>
</feature>
<feature type="region of interest" description="Disordered" evidence="2">
    <location>
        <begin position="848"/>
        <end position="875"/>
    </location>
</feature>
<feature type="domain" description="C2H2-type" evidence="3">
    <location>
        <begin position="537"/>
        <end position="565"/>
    </location>
</feature>
<feature type="region of interest" description="Disordered" evidence="2">
    <location>
        <begin position="745"/>
        <end position="776"/>
    </location>
</feature>
<feature type="region of interest" description="Disordered" evidence="2">
    <location>
        <begin position="1226"/>
        <end position="1248"/>
    </location>
</feature>
<keyword evidence="1" id="KW-0863">Zinc-finger</keyword>
<dbReference type="RefSeq" id="XP_037880267.1">
    <property type="nucleotide sequence ID" value="XM_038024339.1"/>
</dbReference>
<feature type="region of interest" description="Disordered" evidence="2">
    <location>
        <begin position="362"/>
        <end position="383"/>
    </location>
</feature>
<dbReference type="GeneID" id="119631819"/>
<feature type="domain" description="C2H2-type" evidence="3">
    <location>
        <begin position="880"/>
        <end position="903"/>
    </location>
</feature>
<evidence type="ECO:0000256" key="2">
    <source>
        <dbReference type="SAM" id="MobiDB-lite"/>
    </source>
</evidence>